<dbReference type="Proteomes" id="UP001139311">
    <property type="component" value="Unassembled WGS sequence"/>
</dbReference>
<keyword evidence="7" id="KW-1185">Reference proteome</keyword>
<dbReference type="PROSITE" id="PS00061">
    <property type="entry name" value="ADH_SHORT"/>
    <property type="match status" value="1"/>
</dbReference>
<dbReference type="SUPFAM" id="SSF51735">
    <property type="entry name" value="NAD(P)-binding Rossmann-fold domains"/>
    <property type="match status" value="1"/>
</dbReference>
<keyword evidence="5" id="KW-0753">Steroid metabolism</keyword>
<dbReference type="InterPro" id="IPR036291">
    <property type="entry name" value="NAD(P)-bd_dom_sf"/>
</dbReference>
<evidence type="ECO:0000256" key="5">
    <source>
        <dbReference type="ARBA" id="ARBA00023221"/>
    </source>
</evidence>
<protein>
    <submittedName>
        <fullName evidence="6">Glucose 1-dehydrogenase</fullName>
        <ecNumber evidence="6">1.1.1.47</ecNumber>
    </submittedName>
</protein>
<evidence type="ECO:0000256" key="4">
    <source>
        <dbReference type="ARBA" id="ARBA00023098"/>
    </source>
</evidence>
<evidence type="ECO:0000313" key="6">
    <source>
        <dbReference type="EMBL" id="MCB4822529.1"/>
    </source>
</evidence>
<proteinExistence type="inferred from homology"/>
<keyword evidence="3" id="KW-0520">NAD</keyword>
<keyword evidence="2 6" id="KW-0560">Oxidoreductase</keyword>
<gene>
    <name evidence="6" type="ORF">LHA35_12365</name>
</gene>
<evidence type="ECO:0000256" key="1">
    <source>
        <dbReference type="ARBA" id="ARBA00006484"/>
    </source>
</evidence>
<keyword evidence="4" id="KW-0443">Lipid metabolism</keyword>
<comment type="caution">
    <text evidence="6">The sequence shown here is derived from an EMBL/GenBank/DDBJ whole genome shotgun (WGS) entry which is preliminary data.</text>
</comment>
<comment type="similarity">
    <text evidence="1">Belongs to the short-chain dehydrogenases/reductases (SDR) family.</text>
</comment>
<dbReference type="EMBL" id="JAJAQI010000016">
    <property type="protein sequence ID" value="MCB4822529.1"/>
    <property type="molecule type" value="Genomic_DNA"/>
</dbReference>
<dbReference type="GO" id="GO:0008202">
    <property type="term" value="P:steroid metabolic process"/>
    <property type="evidence" value="ECO:0007669"/>
    <property type="project" value="UniProtKB-KW"/>
</dbReference>
<dbReference type="Gene3D" id="3.40.50.720">
    <property type="entry name" value="NAD(P)-binding Rossmann-like Domain"/>
    <property type="match status" value="1"/>
</dbReference>
<dbReference type="EC" id="1.1.1.47" evidence="6"/>
<dbReference type="AlphaFoldDB" id="A0A9X1ID57"/>
<dbReference type="RefSeq" id="WP_226608575.1">
    <property type="nucleotide sequence ID" value="NZ_JAJAQI010000016.1"/>
</dbReference>
<dbReference type="PANTHER" id="PTHR43180">
    <property type="entry name" value="3-OXOACYL-(ACYL-CARRIER-PROTEIN) REDUCTASE (AFU_ORTHOLOGUE AFUA_6G11210)"/>
    <property type="match status" value="1"/>
</dbReference>
<accession>A0A9X1ID57</accession>
<sequence length="250" mass="25998">MRVANKVALVTGAASGMGAATARLLAREGAKVAVADMLEAEGQAVVAEIEKAGGTARFIHLDVAEEAQWEAAIGTVTSAWGRLDILVNNAGISGSNTNNLYDTALWDRIMAVNARGVFLGVKHAIAVMRGQGGGSIINLSSISGVVGQERIHCAYNASKAAVRLLSKSVAVQEGPARIRVNTVHPGLMPPMRTSGATADPVFRAKMLGHVPLGRSGEVDEVAYAILFLASDESSYMTGTELHVDGGYLAC</sequence>
<evidence type="ECO:0000256" key="3">
    <source>
        <dbReference type="ARBA" id="ARBA00023027"/>
    </source>
</evidence>
<dbReference type="PRINTS" id="PR00081">
    <property type="entry name" value="GDHRDH"/>
</dbReference>
<evidence type="ECO:0000256" key="2">
    <source>
        <dbReference type="ARBA" id="ARBA00023002"/>
    </source>
</evidence>
<dbReference type="Pfam" id="PF13561">
    <property type="entry name" value="adh_short_C2"/>
    <property type="match status" value="1"/>
</dbReference>
<dbReference type="InterPro" id="IPR002347">
    <property type="entry name" value="SDR_fam"/>
</dbReference>
<dbReference type="InterPro" id="IPR020904">
    <property type="entry name" value="Sc_DH/Rdtase_CS"/>
</dbReference>
<evidence type="ECO:0000313" key="7">
    <source>
        <dbReference type="Proteomes" id="UP001139311"/>
    </source>
</evidence>
<dbReference type="GO" id="GO:0047936">
    <property type="term" value="F:glucose 1-dehydrogenase [NAD(P)+] activity"/>
    <property type="evidence" value="ECO:0007669"/>
    <property type="project" value="UniProtKB-EC"/>
</dbReference>
<dbReference type="PANTHER" id="PTHR43180:SF28">
    <property type="entry name" value="NAD(P)-BINDING ROSSMANN-FOLD SUPERFAMILY PROTEIN"/>
    <property type="match status" value="1"/>
</dbReference>
<name>A0A9X1ID57_9PROT</name>
<organism evidence="6 7">
    <name type="scientific">Roseicella aerolata</name>
    <dbReference type="NCBI Taxonomy" id="2883479"/>
    <lineage>
        <taxon>Bacteria</taxon>
        <taxon>Pseudomonadati</taxon>
        <taxon>Pseudomonadota</taxon>
        <taxon>Alphaproteobacteria</taxon>
        <taxon>Acetobacterales</taxon>
        <taxon>Roseomonadaceae</taxon>
        <taxon>Roseicella</taxon>
    </lineage>
</organism>
<dbReference type="NCBIfam" id="NF005559">
    <property type="entry name" value="PRK07231.1"/>
    <property type="match status" value="1"/>
</dbReference>
<reference evidence="6" key="1">
    <citation type="submission" date="2021-10" db="EMBL/GenBank/DDBJ databases">
        <title>Roseicella aerolatum sp. nov., isolated from aerosols of e-waste dismantling site.</title>
        <authorList>
            <person name="Qin T."/>
        </authorList>
    </citation>
    <scope>NUCLEOTIDE SEQUENCE</scope>
    <source>
        <strain evidence="6">GB24</strain>
    </source>
</reference>
<dbReference type="FunFam" id="3.40.50.720:FF:000084">
    <property type="entry name" value="Short-chain dehydrogenase reductase"/>
    <property type="match status" value="1"/>
</dbReference>
<dbReference type="PRINTS" id="PR00080">
    <property type="entry name" value="SDRFAMILY"/>
</dbReference>